<organism evidence="1 2">
    <name type="scientific">Panagrolaimus sp. PS1159</name>
    <dbReference type="NCBI Taxonomy" id="55785"/>
    <lineage>
        <taxon>Eukaryota</taxon>
        <taxon>Metazoa</taxon>
        <taxon>Ecdysozoa</taxon>
        <taxon>Nematoda</taxon>
        <taxon>Chromadorea</taxon>
        <taxon>Rhabditida</taxon>
        <taxon>Tylenchina</taxon>
        <taxon>Panagrolaimomorpha</taxon>
        <taxon>Panagrolaimoidea</taxon>
        <taxon>Panagrolaimidae</taxon>
        <taxon>Panagrolaimus</taxon>
    </lineage>
</organism>
<accession>A0AC35FBU4</accession>
<name>A0AC35FBU4_9BILA</name>
<evidence type="ECO:0000313" key="1">
    <source>
        <dbReference type="Proteomes" id="UP000887580"/>
    </source>
</evidence>
<evidence type="ECO:0000313" key="2">
    <source>
        <dbReference type="WBParaSite" id="PS1159_v2.g15961.t1"/>
    </source>
</evidence>
<protein>
    <submittedName>
        <fullName evidence="2">Strictosidine synthase conserved region domain-containing protein</fullName>
    </submittedName>
</protein>
<proteinExistence type="predicted"/>
<dbReference type="WBParaSite" id="PS1159_v2.g15961.t1">
    <property type="protein sequence ID" value="PS1159_v2.g15961.t1"/>
    <property type="gene ID" value="PS1159_v2.g15961"/>
</dbReference>
<dbReference type="Proteomes" id="UP000887580">
    <property type="component" value="Unplaced"/>
</dbReference>
<reference evidence="2" key="1">
    <citation type="submission" date="2022-11" db="UniProtKB">
        <authorList>
            <consortium name="WormBaseParasite"/>
        </authorList>
    </citation>
    <scope>IDENTIFICATION</scope>
</reference>
<sequence>MAWYHFIGIGFLAIFVLQNGSKFETKFFDMTEIPALTGALSPNKHLQNAKILFKNKIHGPESFVWLNGALYSTVENGFIKIINDKIVKKIKVGKSGCSSVVECGRPLGMRHYKDETFIVADCYNGILTVDFKTGKIETLLPGDTIIDGIKLNFADDLDFIDEDTIIFSDASTTWDLTRFSNAMLELKGDGRVLKFNLKTKEISTLLTNLQFANGIQIHSDKQSVLICETGAARIVRYFFDGPKKGTHEYFITNLPGLPDNIRATSKGTTYYVAFAIPRVPNHWSFIDSLAPYPFIRKLILQIIPQSLGFTFYRATMANYGLFVEVDTNGKIIKSWHDPTGFTKMISQVIDADDAIYVGSYAHEHIAKIFKNQS</sequence>